<evidence type="ECO:0000256" key="1">
    <source>
        <dbReference type="SAM" id="MobiDB-lite"/>
    </source>
</evidence>
<name>A0A0C3PR55_9AGAM</name>
<keyword evidence="3" id="KW-1185">Reference proteome</keyword>
<feature type="compositionally biased region" description="Basic residues" evidence="1">
    <location>
        <begin position="41"/>
        <end position="51"/>
    </location>
</feature>
<dbReference type="AlphaFoldDB" id="A0A0C3PR55"/>
<proteinExistence type="predicted"/>
<protein>
    <submittedName>
        <fullName evidence="2">Uncharacterized protein</fullName>
    </submittedName>
</protein>
<dbReference type="Proteomes" id="UP000054248">
    <property type="component" value="Unassembled WGS sequence"/>
</dbReference>
<dbReference type="EMBL" id="KN823429">
    <property type="protein sequence ID" value="KIO17110.1"/>
    <property type="molecule type" value="Genomic_DNA"/>
</dbReference>
<gene>
    <name evidence="2" type="ORF">M407DRAFT_176267</name>
</gene>
<reference evidence="3" key="2">
    <citation type="submission" date="2015-01" db="EMBL/GenBank/DDBJ databases">
        <title>Evolutionary Origins and Diversification of the Mycorrhizal Mutualists.</title>
        <authorList>
            <consortium name="DOE Joint Genome Institute"/>
            <consortium name="Mycorrhizal Genomics Consortium"/>
            <person name="Kohler A."/>
            <person name="Kuo A."/>
            <person name="Nagy L.G."/>
            <person name="Floudas D."/>
            <person name="Copeland A."/>
            <person name="Barry K.W."/>
            <person name="Cichocki N."/>
            <person name="Veneault-Fourrey C."/>
            <person name="LaButti K."/>
            <person name="Lindquist E.A."/>
            <person name="Lipzen A."/>
            <person name="Lundell T."/>
            <person name="Morin E."/>
            <person name="Murat C."/>
            <person name="Riley R."/>
            <person name="Ohm R."/>
            <person name="Sun H."/>
            <person name="Tunlid A."/>
            <person name="Henrissat B."/>
            <person name="Grigoriev I.V."/>
            <person name="Hibbett D.S."/>
            <person name="Martin F."/>
        </authorList>
    </citation>
    <scope>NUCLEOTIDE SEQUENCE [LARGE SCALE GENOMIC DNA]</scope>
    <source>
        <strain evidence="3">MUT 4182</strain>
    </source>
</reference>
<evidence type="ECO:0000313" key="3">
    <source>
        <dbReference type="Proteomes" id="UP000054248"/>
    </source>
</evidence>
<organism evidence="2 3">
    <name type="scientific">Tulasnella calospora MUT 4182</name>
    <dbReference type="NCBI Taxonomy" id="1051891"/>
    <lineage>
        <taxon>Eukaryota</taxon>
        <taxon>Fungi</taxon>
        <taxon>Dikarya</taxon>
        <taxon>Basidiomycota</taxon>
        <taxon>Agaricomycotina</taxon>
        <taxon>Agaricomycetes</taxon>
        <taxon>Cantharellales</taxon>
        <taxon>Tulasnellaceae</taxon>
        <taxon>Tulasnella</taxon>
    </lineage>
</organism>
<reference evidence="2 3" key="1">
    <citation type="submission" date="2014-04" db="EMBL/GenBank/DDBJ databases">
        <authorList>
            <consortium name="DOE Joint Genome Institute"/>
            <person name="Kuo A."/>
            <person name="Girlanda M."/>
            <person name="Perotto S."/>
            <person name="Kohler A."/>
            <person name="Nagy L.G."/>
            <person name="Floudas D."/>
            <person name="Copeland A."/>
            <person name="Barry K.W."/>
            <person name="Cichocki N."/>
            <person name="Veneault-Fourrey C."/>
            <person name="LaButti K."/>
            <person name="Lindquist E.A."/>
            <person name="Lipzen A."/>
            <person name="Lundell T."/>
            <person name="Morin E."/>
            <person name="Murat C."/>
            <person name="Sun H."/>
            <person name="Tunlid A."/>
            <person name="Henrissat B."/>
            <person name="Grigoriev I.V."/>
            <person name="Hibbett D.S."/>
            <person name="Martin F."/>
            <person name="Nordberg H.P."/>
            <person name="Cantor M.N."/>
            <person name="Hua S.X."/>
        </authorList>
    </citation>
    <scope>NUCLEOTIDE SEQUENCE [LARGE SCALE GENOMIC DNA]</scope>
    <source>
        <strain evidence="2 3">MUT 4182</strain>
    </source>
</reference>
<dbReference type="HOGENOM" id="CLU_2833058_0_0_1"/>
<accession>A0A0C3PR55</accession>
<evidence type="ECO:0000313" key="2">
    <source>
        <dbReference type="EMBL" id="KIO17110.1"/>
    </source>
</evidence>
<feature type="region of interest" description="Disordered" evidence="1">
    <location>
        <begin position="41"/>
        <end position="66"/>
    </location>
</feature>
<sequence>MGVPLTSPLRYLSRMFKTFSVYRQYDVRTYLSDIEISKRRPLRPVHQHPRTPRQGQRPLDNLPFYN</sequence>